<keyword evidence="3" id="KW-1185">Reference proteome</keyword>
<feature type="domain" description="Tubulin polyglutamylase complex subunit 1-like C-terminal" evidence="1">
    <location>
        <begin position="106"/>
        <end position="296"/>
    </location>
</feature>
<evidence type="ECO:0000259" key="1">
    <source>
        <dbReference type="Pfam" id="PF24480"/>
    </source>
</evidence>
<comment type="caution">
    <text evidence="2">The sequence shown here is derived from an EMBL/GenBank/DDBJ whole genome shotgun (WGS) entry which is preliminary data.</text>
</comment>
<evidence type="ECO:0000313" key="2">
    <source>
        <dbReference type="EMBL" id="CAJ0949239.1"/>
    </source>
</evidence>
<protein>
    <recommendedName>
        <fullName evidence="1">Tubulin polyglutamylase complex subunit 1-like C-terminal domain-containing protein</fullName>
    </recommendedName>
</protein>
<gene>
    <name evidence="2" type="ORF">RIMI_LOCUS12523115</name>
</gene>
<dbReference type="PANTHER" id="PTHR31932">
    <property type="entry name" value="TUBULIN POLYGLUTAMYLASE COMPLEX SUBUNIT 1"/>
    <property type="match status" value="1"/>
</dbReference>
<dbReference type="InterPro" id="IPR039235">
    <property type="entry name" value="TPGS1"/>
</dbReference>
<accession>A0ABN9LS53</accession>
<organism evidence="2 3">
    <name type="scientific">Ranitomeya imitator</name>
    <name type="common">mimic poison frog</name>
    <dbReference type="NCBI Taxonomy" id="111125"/>
    <lineage>
        <taxon>Eukaryota</taxon>
        <taxon>Metazoa</taxon>
        <taxon>Chordata</taxon>
        <taxon>Craniata</taxon>
        <taxon>Vertebrata</taxon>
        <taxon>Euteleostomi</taxon>
        <taxon>Amphibia</taxon>
        <taxon>Batrachia</taxon>
        <taxon>Anura</taxon>
        <taxon>Neobatrachia</taxon>
        <taxon>Hyloidea</taxon>
        <taxon>Dendrobatidae</taxon>
        <taxon>Dendrobatinae</taxon>
        <taxon>Ranitomeya</taxon>
    </lineage>
</organism>
<proteinExistence type="predicted"/>
<reference evidence="2" key="1">
    <citation type="submission" date="2023-07" db="EMBL/GenBank/DDBJ databases">
        <authorList>
            <person name="Stuckert A."/>
        </authorList>
    </citation>
    <scope>NUCLEOTIDE SEQUENCE</scope>
</reference>
<dbReference type="Proteomes" id="UP001176940">
    <property type="component" value="Unassembled WGS sequence"/>
</dbReference>
<sequence length="299" mass="32365">MRYEETVRAAGSGAKDAMLEGPAMTSQSCDCNVITGPALTPTQGPEAAVCTAHRRQDFKGPSEVLKLLEARPEEPLVFLAAFFEKLSVGAAGGSKSGDRGSHILGHQRLGHALWYLKLAHHSQRTAFNNNLTIAYDGLSAGGRKRKPGLNGKTYSEVLSRICQDGDLPTEISSSLLKKIQCRDHEAVPFDVFRYGVLTCFVLVEFITKADALFNILDGGNQSDQRLCQAVLDTLEEALTASDLSVPASYLEAGSKLGPDCLAIAMDRALQNKKPGIPMERGEFLKEACLLFLDKVKPVQ</sequence>
<dbReference type="InterPro" id="IPR057632">
    <property type="entry name" value="TPGS1_C"/>
</dbReference>
<dbReference type="Pfam" id="PF24480">
    <property type="entry name" value="TPGS1_C"/>
    <property type="match status" value="1"/>
</dbReference>
<dbReference type="EMBL" id="CAUEEQ010029810">
    <property type="protein sequence ID" value="CAJ0949239.1"/>
    <property type="molecule type" value="Genomic_DNA"/>
</dbReference>
<name>A0ABN9LS53_9NEOB</name>
<dbReference type="PANTHER" id="PTHR31932:SF2">
    <property type="entry name" value="TUBULIN POLYGLUTAMYLASE COMPLEX SUBUNIT 1"/>
    <property type="match status" value="1"/>
</dbReference>
<evidence type="ECO:0000313" key="3">
    <source>
        <dbReference type="Proteomes" id="UP001176940"/>
    </source>
</evidence>